<sequence>MSILRKWAEDEEKVIISKIEENPNNLQKAFREASLEIDRTPAAIEYRWYQGGLREKSDKLFMTYGRKGTLNSNRKNVSSNTSDNTIRTRKSKWRRVLDILFE</sequence>
<evidence type="ECO:0000313" key="1">
    <source>
        <dbReference type="EMBL" id="QWM89932.1"/>
    </source>
</evidence>
<dbReference type="Proteomes" id="UP000827552">
    <property type="component" value="Segment"/>
</dbReference>
<gene>
    <name evidence="1" type="primary">gp_20476</name>
</gene>
<dbReference type="EMBL" id="MZ130483">
    <property type="protein sequence ID" value="QWM89932.1"/>
    <property type="molecule type" value="Genomic_DNA"/>
</dbReference>
<dbReference type="GeneID" id="75691688"/>
<dbReference type="RefSeq" id="YP_010359504.1">
    <property type="nucleotide sequence ID" value="NC_062773.1"/>
</dbReference>
<evidence type="ECO:0000313" key="2">
    <source>
        <dbReference type="Proteomes" id="UP000827552"/>
    </source>
</evidence>
<accession>A0AAE7S0L0</accession>
<organism evidence="1 2">
    <name type="scientific">uncultured phage cr44_1</name>
    <dbReference type="NCBI Taxonomy" id="2986405"/>
    <lineage>
        <taxon>Viruses</taxon>
        <taxon>Duplodnaviria</taxon>
        <taxon>Heunggongvirae</taxon>
        <taxon>Uroviricota</taxon>
        <taxon>Caudoviricetes</taxon>
        <taxon>Crassvirales</taxon>
        <taxon>Steigviridae</taxon>
        <taxon>Asinivirinae</taxon>
        <taxon>Kahnovirus</taxon>
        <taxon>Kahnovirus copri</taxon>
    </lineage>
</organism>
<proteinExistence type="predicted"/>
<name>A0AAE7S0L0_9CAUD</name>
<protein>
    <submittedName>
        <fullName evidence="1">Uncharacterized protein</fullName>
    </submittedName>
</protein>
<reference evidence="1 2" key="1">
    <citation type="submission" date="2021-04" db="EMBL/GenBank/DDBJ databases">
        <authorList>
            <person name="Shkoporov A.N."/>
            <person name="Stockdale S.R."/>
            <person name="Guerin E."/>
            <person name="Ross R.P."/>
            <person name="Hill C."/>
        </authorList>
    </citation>
    <scope>NUCLEOTIDE SEQUENCE [LARGE SCALE GENOMIC DNA]</scope>
    <source>
        <strain evidence="2">cr44_1</strain>
    </source>
</reference>
<dbReference type="KEGG" id="vg:75691688"/>
<keyword evidence="2" id="KW-1185">Reference proteome</keyword>